<dbReference type="Proteomes" id="UP000229976">
    <property type="component" value="Unassembled WGS sequence"/>
</dbReference>
<dbReference type="GO" id="GO:0070062">
    <property type="term" value="C:extracellular exosome"/>
    <property type="evidence" value="ECO:0007669"/>
    <property type="project" value="UniProtKB-ARBA"/>
</dbReference>
<keyword evidence="4 8" id="KW-0547">Nucleotide-binding</keyword>
<feature type="binding site" evidence="8">
    <location>
        <begin position="285"/>
        <end position="286"/>
    </location>
    <ligand>
        <name>ATP</name>
        <dbReference type="ChEBI" id="CHEBI:30616"/>
    </ligand>
</feature>
<feature type="binding site" evidence="8">
    <location>
        <begin position="218"/>
        <end position="222"/>
    </location>
    <ligand>
        <name>substrate</name>
    </ligand>
</feature>
<name>A0A2G9YTU5_9BACT</name>
<dbReference type="PANTHER" id="PTHR10745">
    <property type="entry name" value="GLYCYL-TRNA SYNTHETASE/DNA POLYMERASE SUBUNIT GAMMA-2"/>
    <property type="match status" value="1"/>
</dbReference>
<comment type="function">
    <text evidence="8">Catalyzes the attachment of glycine to tRNA(Gly).</text>
</comment>
<dbReference type="GO" id="GO:0005737">
    <property type="term" value="C:cytoplasm"/>
    <property type="evidence" value="ECO:0007669"/>
    <property type="project" value="UniProtKB-SubCell"/>
</dbReference>
<dbReference type="GO" id="GO:0005524">
    <property type="term" value="F:ATP binding"/>
    <property type="evidence" value="ECO:0007669"/>
    <property type="project" value="UniProtKB-UniRule"/>
</dbReference>
<dbReference type="GO" id="GO:0006426">
    <property type="term" value="P:glycyl-tRNA aminoacylation"/>
    <property type="evidence" value="ECO:0007669"/>
    <property type="project" value="UniProtKB-UniRule"/>
</dbReference>
<dbReference type="SUPFAM" id="SSF52954">
    <property type="entry name" value="Class II aaRS ABD-related"/>
    <property type="match status" value="1"/>
</dbReference>
<feature type="binding site" evidence="8">
    <location>
        <begin position="203"/>
        <end position="205"/>
    </location>
    <ligand>
        <name>ATP</name>
        <dbReference type="ChEBI" id="CHEBI:30616"/>
    </ligand>
</feature>
<dbReference type="InterPro" id="IPR033731">
    <property type="entry name" value="GlyRS-like_core"/>
</dbReference>
<evidence type="ECO:0000259" key="9">
    <source>
        <dbReference type="PROSITE" id="PS50862"/>
    </source>
</evidence>
<dbReference type="InterPro" id="IPR036621">
    <property type="entry name" value="Anticodon-bd_dom_sf"/>
</dbReference>
<accession>A0A2G9YTU5</accession>
<comment type="subcellular location">
    <subcellularLocation>
        <location evidence="8">Cytoplasm</location>
    </subcellularLocation>
</comment>
<evidence type="ECO:0000256" key="2">
    <source>
        <dbReference type="ARBA" id="ARBA00022490"/>
    </source>
</evidence>
<feature type="binding site" evidence="8">
    <location>
        <position position="171"/>
    </location>
    <ligand>
        <name>substrate</name>
    </ligand>
</feature>
<dbReference type="SUPFAM" id="SSF55681">
    <property type="entry name" value="Class II aaRS and biotin synthetases"/>
    <property type="match status" value="1"/>
</dbReference>
<dbReference type="Pfam" id="PF00587">
    <property type="entry name" value="tRNA-synt_2b"/>
    <property type="match status" value="1"/>
</dbReference>
<dbReference type="GO" id="GO:0004820">
    <property type="term" value="F:glycine-tRNA ligase activity"/>
    <property type="evidence" value="ECO:0007669"/>
    <property type="project" value="UniProtKB-UniRule"/>
</dbReference>
<evidence type="ECO:0000256" key="6">
    <source>
        <dbReference type="ARBA" id="ARBA00022917"/>
    </source>
</evidence>
<dbReference type="PROSITE" id="PS50862">
    <property type="entry name" value="AA_TRNA_LIGASE_II"/>
    <property type="match status" value="1"/>
</dbReference>
<dbReference type="InterPro" id="IPR027031">
    <property type="entry name" value="Gly-tRNA_synthase/POLG2"/>
</dbReference>
<protein>
    <recommendedName>
        <fullName evidence="8">Glycine--tRNA ligase</fullName>
        <ecNumber evidence="8">6.1.1.14</ecNumber>
    </recommendedName>
    <alternativeName>
        <fullName evidence="8">Glycyl-tRNA synthetase</fullName>
        <shortName evidence="8">GlyRS</shortName>
    </alternativeName>
</protein>
<dbReference type="Pfam" id="PF03129">
    <property type="entry name" value="HGTP_anticodon"/>
    <property type="match status" value="1"/>
</dbReference>
<dbReference type="PANTHER" id="PTHR10745:SF8">
    <property type="entry name" value="DNA POLYMERASE SUBUNIT GAMMA-2, MITOCHONDRIAL"/>
    <property type="match status" value="1"/>
</dbReference>
<dbReference type="CDD" id="cd00858">
    <property type="entry name" value="GlyRS_anticodon"/>
    <property type="match status" value="1"/>
</dbReference>
<feature type="binding site" evidence="8">
    <location>
        <begin position="329"/>
        <end position="332"/>
    </location>
    <ligand>
        <name>ATP</name>
        <dbReference type="ChEBI" id="CHEBI:30616"/>
    </ligand>
</feature>
<dbReference type="InterPro" id="IPR045864">
    <property type="entry name" value="aa-tRNA-synth_II/BPL/LPL"/>
</dbReference>
<keyword evidence="7 8" id="KW-0030">Aminoacyl-tRNA synthetase</keyword>
<feature type="binding site" evidence="8">
    <location>
        <position position="98"/>
    </location>
    <ligand>
        <name>substrate</name>
    </ligand>
</feature>
<keyword evidence="3 8" id="KW-0436">Ligase</keyword>
<evidence type="ECO:0000313" key="11">
    <source>
        <dbReference type="Proteomes" id="UP000229976"/>
    </source>
</evidence>
<dbReference type="AlphaFoldDB" id="A0A2G9YTU5"/>
<keyword evidence="6 8" id="KW-0648">Protein biosynthesis</keyword>
<dbReference type="GO" id="GO:0004081">
    <property type="term" value="F:bis(5'-nucleosyl)-tetraphosphatase (asymmetrical) activity"/>
    <property type="evidence" value="ECO:0007669"/>
    <property type="project" value="UniProtKB-ARBA"/>
</dbReference>
<evidence type="ECO:0000256" key="7">
    <source>
        <dbReference type="ARBA" id="ARBA00023146"/>
    </source>
</evidence>
<dbReference type="FunFam" id="3.40.50.800:FF:000002">
    <property type="entry name" value="Glycine--tRNA ligase"/>
    <property type="match status" value="1"/>
</dbReference>
<evidence type="ECO:0000256" key="8">
    <source>
        <dbReference type="HAMAP-Rule" id="MF_00253"/>
    </source>
</evidence>
<dbReference type="EC" id="6.1.1.14" evidence="8"/>
<keyword evidence="5 8" id="KW-0067">ATP-binding</keyword>
<organism evidence="10 11">
    <name type="scientific">Candidatus Nealsonbacteria bacterium CG23_combo_of_CG06-09_8_20_14_all_39_17</name>
    <dbReference type="NCBI Taxonomy" id="1974722"/>
    <lineage>
        <taxon>Bacteria</taxon>
        <taxon>Candidatus Nealsoniibacteriota</taxon>
    </lineage>
</organism>
<dbReference type="InterPro" id="IPR004154">
    <property type="entry name" value="Anticodon-bd"/>
</dbReference>
<evidence type="ECO:0000256" key="1">
    <source>
        <dbReference type="ARBA" id="ARBA00008226"/>
    </source>
</evidence>
<dbReference type="EMBL" id="PCRO01000035">
    <property type="protein sequence ID" value="PIP22648.1"/>
    <property type="molecule type" value="Genomic_DNA"/>
</dbReference>
<dbReference type="HAMAP" id="MF_00253_B">
    <property type="entry name" value="Gly_tRNA_synth_B"/>
    <property type="match status" value="1"/>
</dbReference>
<dbReference type="PRINTS" id="PR01043">
    <property type="entry name" value="TRNASYNTHGLY"/>
</dbReference>
<dbReference type="GO" id="GO:1990742">
    <property type="term" value="C:microvesicle"/>
    <property type="evidence" value="ECO:0007669"/>
    <property type="project" value="UniProtKB-ARBA"/>
</dbReference>
<feature type="binding site" evidence="8">
    <location>
        <begin position="213"/>
        <end position="218"/>
    </location>
    <ligand>
        <name>ATP</name>
        <dbReference type="ChEBI" id="CHEBI:30616"/>
    </ligand>
</feature>
<sequence length="460" mass="53191">MEDLMQKIISLCKRRGFVFPSSEIYGGFSAIYDYGPYGAELANNIKKEWWKAMVQMREDIVGLDSAIFMHPKIWEASGHVSGFSDPLSECKKCHNRLRADHLLESADVFADEKMSEEEINKIFSANMEKIKCPICGKSDFTEIKKFNLLVKSNLGNFTGDWSKNPVYLRGETCQGIYVNYKNVLDTARVKIPFGIAQIGKAFRNEITARQFIFRTREFEQMEMQYFVSPGKEIEEYGKLKEVRWQYYLDLGIKEENLKWHKHENLVFYAKEAYDIEYNFPFGFKELEGIHARGDYDLSQHSKFSGQELSYLDPATGEKYIPHIIESSVGVGRTMLAVLSDAYTEEKMDGEEGRVVLKISKKLAPVKVAIFPLLRNKPELVQKAKEVYDLLKPTFMCEFDDNGNIGKRYRRQDEIGTPICLTIDFDSLEKGDVTIRDRDTMKQERIVVKDLVDTIKQKLEQ</sequence>
<dbReference type="NCBIfam" id="NF003211">
    <property type="entry name" value="PRK04173.1"/>
    <property type="match status" value="1"/>
</dbReference>
<comment type="subunit">
    <text evidence="8">Homodimer.</text>
</comment>
<feature type="binding site" evidence="8">
    <location>
        <begin position="325"/>
        <end position="329"/>
    </location>
    <ligand>
        <name>substrate</name>
    </ligand>
</feature>
<reference evidence="10 11" key="1">
    <citation type="submission" date="2017-09" db="EMBL/GenBank/DDBJ databases">
        <title>Depth-based differentiation of microbial function through sediment-hosted aquifers and enrichment of novel symbionts in the deep terrestrial subsurface.</title>
        <authorList>
            <person name="Probst A.J."/>
            <person name="Ladd B."/>
            <person name="Jarett J.K."/>
            <person name="Geller-Mcgrath D.E."/>
            <person name="Sieber C.M."/>
            <person name="Emerson J.B."/>
            <person name="Anantharaman K."/>
            <person name="Thomas B.C."/>
            <person name="Malmstrom R."/>
            <person name="Stieglmeier M."/>
            <person name="Klingl A."/>
            <person name="Woyke T."/>
            <person name="Ryan C.M."/>
            <person name="Banfield J.F."/>
        </authorList>
    </citation>
    <scope>NUCLEOTIDE SEQUENCE [LARGE SCALE GENOMIC DNA]</scope>
    <source>
        <strain evidence="10">CG23_combo_of_CG06-09_8_20_14_all_39_17</strain>
    </source>
</reference>
<comment type="catalytic activity">
    <reaction evidence="8">
        <text>tRNA(Gly) + glycine + ATP = glycyl-tRNA(Gly) + AMP + diphosphate</text>
        <dbReference type="Rhea" id="RHEA:16013"/>
        <dbReference type="Rhea" id="RHEA-COMP:9664"/>
        <dbReference type="Rhea" id="RHEA-COMP:9683"/>
        <dbReference type="ChEBI" id="CHEBI:30616"/>
        <dbReference type="ChEBI" id="CHEBI:33019"/>
        <dbReference type="ChEBI" id="CHEBI:57305"/>
        <dbReference type="ChEBI" id="CHEBI:78442"/>
        <dbReference type="ChEBI" id="CHEBI:78522"/>
        <dbReference type="ChEBI" id="CHEBI:456215"/>
        <dbReference type="EC" id="6.1.1.14"/>
    </reaction>
</comment>
<dbReference type="InterPro" id="IPR002314">
    <property type="entry name" value="aa-tRNA-synt_IIb"/>
</dbReference>
<dbReference type="InterPro" id="IPR002315">
    <property type="entry name" value="tRNA-synt_gly"/>
</dbReference>
<evidence type="ECO:0000256" key="3">
    <source>
        <dbReference type="ARBA" id="ARBA00022598"/>
    </source>
</evidence>
<comment type="caution">
    <text evidence="10">The sequence shown here is derived from an EMBL/GenBank/DDBJ whole genome shotgun (WGS) entry which is preliminary data.</text>
</comment>
<dbReference type="InterPro" id="IPR006195">
    <property type="entry name" value="aa-tRNA-synth_II"/>
</dbReference>
<feature type="domain" description="Aminoacyl-transfer RNA synthetases class-II family profile" evidence="9">
    <location>
        <begin position="3"/>
        <end position="364"/>
    </location>
</feature>
<evidence type="ECO:0000256" key="4">
    <source>
        <dbReference type="ARBA" id="ARBA00022741"/>
    </source>
</evidence>
<dbReference type="Gene3D" id="3.30.930.10">
    <property type="entry name" value="Bira Bifunctional Protein, Domain 2"/>
    <property type="match status" value="1"/>
</dbReference>
<dbReference type="InterPro" id="IPR022961">
    <property type="entry name" value="Gly_tRNA_ligase_bac"/>
</dbReference>
<dbReference type="Gene3D" id="3.40.50.800">
    <property type="entry name" value="Anticodon-binding domain"/>
    <property type="match status" value="1"/>
</dbReference>
<dbReference type="CDD" id="cd00774">
    <property type="entry name" value="GlyRS-like_core"/>
    <property type="match status" value="1"/>
</dbReference>
<comment type="similarity">
    <text evidence="1 8">Belongs to the class-II aminoacyl-tRNA synthetase family.</text>
</comment>
<dbReference type="NCBIfam" id="TIGR00389">
    <property type="entry name" value="glyS_dimeric"/>
    <property type="match status" value="1"/>
</dbReference>
<keyword evidence="2 8" id="KW-0963">Cytoplasm</keyword>
<evidence type="ECO:0000256" key="5">
    <source>
        <dbReference type="ARBA" id="ARBA00022840"/>
    </source>
</evidence>
<proteinExistence type="inferred from homology"/>
<dbReference type="GO" id="GO:0015966">
    <property type="term" value="P:diadenosine tetraphosphate biosynthetic process"/>
    <property type="evidence" value="ECO:0007669"/>
    <property type="project" value="UniProtKB-ARBA"/>
</dbReference>
<evidence type="ECO:0000313" key="10">
    <source>
        <dbReference type="EMBL" id="PIP22648.1"/>
    </source>
</evidence>
<gene>
    <name evidence="8" type="primary">glyQS</name>
    <name evidence="10" type="ORF">COX37_02910</name>
</gene>